<evidence type="ECO:0000256" key="1">
    <source>
        <dbReference type="SAM" id="MobiDB-lite"/>
    </source>
</evidence>
<keyword evidence="3" id="KW-1185">Reference proteome</keyword>
<name>A0A6G1BQP0_9ORYZ</name>
<dbReference type="AlphaFoldDB" id="A0A6G1BQP0"/>
<evidence type="ECO:0000313" key="2">
    <source>
        <dbReference type="EMBL" id="KAF0890084.1"/>
    </source>
</evidence>
<dbReference type="Proteomes" id="UP000479710">
    <property type="component" value="Unassembled WGS sequence"/>
</dbReference>
<sequence length="112" mass="11684">MPLCRTAALHTAQATRPYRGTTGRRGGQASQAVCGLCGSAHCPGSVAQMVCDAIGFWDAQAACARESGVGLAADFLMLEPHTRRGPHRGTTGRRGGCWRGVGKRKGGRHAVP</sequence>
<accession>A0A6G1BQP0</accession>
<proteinExistence type="predicted"/>
<comment type="caution">
    <text evidence="2">The sequence shown here is derived from an EMBL/GenBank/DDBJ whole genome shotgun (WGS) entry which is preliminary data.</text>
</comment>
<evidence type="ECO:0000313" key="3">
    <source>
        <dbReference type="Proteomes" id="UP000479710"/>
    </source>
</evidence>
<dbReference type="OrthoDB" id="1372046at2759"/>
<dbReference type="EMBL" id="SPHZ02000012">
    <property type="protein sequence ID" value="KAF0890084.1"/>
    <property type="molecule type" value="Genomic_DNA"/>
</dbReference>
<protein>
    <submittedName>
        <fullName evidence="2">Uncharacterized protein</fullName>
    </submittedName>
</protein>
<reference evidence="2 3" key="1">
    <citation type="submission" date="2019-11" db="EMBL/GenBank/DDBJ databases">
        <title>Whole genome sequence of Oryza granulata.</title>
        <authorList>
            <person name="Li W."/>
        </authorList>
    </citation>
    <scope>NUCLEOTIDE SEQUENCE [LARGE SCALE GENOMIC DNA]</scope>
    <source>
        <strain evidence="3">cv. Menghai</strain>
        <tissue evidence="2">Leaf</tissue>
    </source>
</reference>
<feature type="compositionally biased region" description="Basic residues" evidence="1">
    <location>
        <begin position="101"/>
        <end position="112"/>
    </location>
</feature>
<organism evidence="2 3">
    <name type="scientific">Oryza meyeriana var. granulata</name>
    <dbReference type="NCBI Taxonomy" id="110450"/>
    <lineage>
        <taxon>Eukaryota</taxon>
        <taxon>Viridiplantae</taxon>
        <taxon>Streptophyta</taxon>
        <taxon>Embryophyta</taxon>
        <taxon>Tracheophyta</taxon>
        <taxon>Spermatophyta</taxon>
        <taxon>Magnoliopsida</taxon>
        <taxon>Liliopsida</taxon>
        <taxon>Poales</taxon>
        <taxon>Poaceae</taxon>
        <taxon>BOP clade</taxon>
        <taxon>Oryzoideae</taxon>
        <taxon>Oryzeae</taxon>
        <taxon>Oryzinae</taxon>
        <taxon>Oryza</taxon>
        <taxon>Oryza meyeriana</taxon>
    </lineage>
</organism>
<feature type="region of interest" description="Disordered" evidence="1">
    <location>
        <begin position="81"/>
        <end position="112"/>
    </location>
</feature>
<gene>
    <name evidence="2" type="ORF">E2562_036623</name>
</gene>